<dbReference type="eggNOG" id="COG1496">
    <property type="taxonomic scope" value="Bacteria"/>
</dbReference>
<keyword evidence="13" id="KW-1185">Reference proteome</keyword>
<keyword evidence="5" id="KW-0479">Metal-binding</keyword>
<comment type="catalytic activity">
    <reaction evidence="10">
        <text>S-methyl-5'-thioadenosine + phosphate = 5-(methylsulfanyl)-alpha-D-ribose 1-phosphate + adenine</text>
        <dbReference type="Rhea" id="RHEA:11852"/>
        <dbReference type="ChEBI" id="CHEBI:16708"/>
        <dbReference type="ChEBI" id="CHEBI:17509"/>
        <dbReference type="ChEBI" id="CHEBI:43474"/>
        <dbReference type="ChEBI" id="CHEBI:58533"/>
        <dbReference type="EC" id="2.4.2.28"/>
    </reaction>
    <physiologicalReaction direction="left-to-right" evidence="10">
        <dbReference type="Rhea" id="RHEA:11853"/>
    </physiologicalReaction>
</comment>
<evidence type="ECO:0000313" key="13">
    <source>
        <dbReference type="Proteomes" id="UP000019426"/>
    </source>
</evidence>
<dbReference type="Proteomes" id="UP000019426">
    <property type="component" value="Chromosome M2/40_rep1"/>
</dbReference>
<dbReference type="PANTHER" id="PTHR30616:SF2">
    <property type="entry name" value="PURINE NUCLEOSIDE PHOSPHORYLASE LACC1"/>
    <property type="match status" value="1"/>
</dbReference>
<dbReference type="EMBL" id="HG917868">
    <property type="protein sequence ID" value="CDM69101.1"/>
    <property type="molecule type" value="Genomic_DNA"/>
</dbReference>
<keyword evidence="6" id="KW-0378">Hydrolase</keyword>
<protein>
    <recommendedName>
        <fullName evidence="11">Purine nucleoside phosphorylase</fullName>
    </recommendedName>
</protein>
<evidence type="ECO:0000256" key="11">
    <source>
        <dbReference type="RuleBase" id="RU361274"/>
    </source>
</evidence>
<dbReference type="AlphaFoldDB" id="W6RWP1"/>
<evidence type="ECO:0000256" key="7">
    <source>
        <dbReference type="ARBA" id="ARBA00022833"/>
    </source>
</evidence>
<keyword evidence="4" id="KW-0808">Transferase</keyword>
<evidence type="ECO:0000256" key="6">
    <source>
        <dbReference type="ARBA" id="ARBA00022801"/>
    </source>
</evidence>
<dbReference type="Pfam" id="PF02578">
    <property type="entry name" value="Cu-oxidase_4"/>
    <property type="match status" value="1"/>
</dbReference>
<dbReference type="InterPro" id="IPR038371">
    <property type="entry name" value="Cu_polyphenol_OxRdtase_sf"/>
</dbReference>
<dbReference type="RefSeq" id="WP_044038783.1">
    <property type="nucleotide sequence ID" value="NZ_HG917868.1"/>
</dbReference>
<dbReference type="SUPFAM" id="SSF64438">
    <property type="entry name" value="CNF1/YfiH-like putative cysteine hydrolases"/>
    <property type="match status" value="1"/>
</dbReference>
<reference evidence="12 13" key="1">
    <citation type="submission" date="2013-11" db="EMBL/GenBank/DDBJ databases">
        <title>Complete genome sequence of Clostridum sp. M2/40.</title>
        <authorList>
            <person name="Wibberg D."/>
            <person name="Puehler A."/>
            <person name="Schlueter A."/>
        </authorList>
    </citation>
    <scope>NUCLEOTIDE SEQUENCE [LARGE SCALE GENOMIC DNA]</scope>
    <source>
        <strain evidence="13">M2/40</strain>
    </source>
</reference>
<comment type="catalytic activity">
    <reaction evidence="1">
        <text>inosine + phosphate = alpha-D-ribose 1-phosphate + hypoxanthine</text>
        <dbReference type="Rhea" id="RHEA:27646"/>
        <dbReference type="ChEBI" id="CHEBI:17368"/>
        <dbReference type="ChEBI" id="CHEBI:17596"/>
        <dbReference type="ChEBI" id="CHEBI:43474"/>
        <dbReference type="ChEBI" id="CHEBI:57720"/>
        <dbReference type="EC" id="2.4.2.1"/>
    </reaction>
    <physiologicalReaction direction="left-to-right" evidence="1">
        <dbReference type="Rhea" id="RHEA:27647"/>
    </physiologicalReaction>
</comment>
<evidence type="ECO:0000256" key="8">
    <source>
        <dbReference type="ARBA" id="ARBA00047989"/>
    </source>
</evidence>
<dbReference type="Gene3D" id="3.60.140.10">
    <property type="entry name" value="CNF1/YfiH-like putative cysteine hydrolases"/>
    <property type="match status" value="1"/>
</dbReference>
<comment type="similarity">
    <text evidence="3 11">Belongs to the purine nucleoside phosphorylase YfiH/LACC1 family.</text>
</comment>
<evidence type="ECO:0000256" key="3">
    <source>
        <dbReference type="ARBA" id="ARBA00007353"/>
    </source>
</evidence>
<dbReference type="GO" id="GO:0005507">
    <property type="term" value="F:copper ion binding"/>
    <property type="evidence" value="ECO:0007669"/>
    <property type="project" value="TreeGrafter"/>
</dbReference>
<dbReference type="InterPro" id="IPR003730">
    <property type="entry name" value="Cu_polyphenol_OxRdtase"/>
</dbReference>
<dbReference type="CDD" id="cd16833">
    <property type="entry name" value="YfiH"/>
    <property type="match status" value="1"/>
</dbReference>
<keyword evidence="7" id="KW-0862">Zinc</keyword>
<organism evidence="12 13">
    <name type="scientific">Clostridium bornimense</name>
    <dbReference type="NCBI Taxonomy" id="1216932"/>
    <lineage>
        <taxon>Bacteria</taxon>
        <taxon>Bacillati</taxon>
        <taxon>Bacillota</taxon>
        <taxon>Clostridia</taxon>
        <taxon>Eubacteriales</taxon>
        <taxon>Clostridiaceae</taxon>
        <taxon>Clostridium</taxon>
    </lineage>
</organism>
<name>W6RWP1_9CLOT</name>
<dbReference type="InterPro" id="IPR011324">
    <property type="entry name" value="Cytotoxic_necrot_fac-like_cat"/>
</dbReference>
<comment type="catalytic activity">
    <reaction evidence="9">
        <text>adenosine + phosphate = alpha-D-ribose 1-phosphate + adenine</text>
        <dbReference type="Rhea" id="RHEA:27642"/>
        <dbReference type="ChEBI" id="CHEBI:16335"/>
        <dbReference type="ChEBI" id="CHEBI:16708"/>
        <dbReference type="ChEBI" id="CHEBI:43474"/>
        <dbReference type="ChEBI" id="CHEBI:57720"/>
        <dbReference type="EC" id="2.4.2.1"/>
    </reaction>
    <physiologicalReaction direction="left-to-right" evidence="9">
        <dbReference type="Rhea" id="RHEA:27643"/>
    </physiologicalReaction>
</comment>
<evidence type="ECO:0000256" key="1">
    <source>
        <dbReference type="ARBA" id="ARBA00000553"/>
    </source>
</evidence>
<sequence length="229" mass="26106">MLTTIEGKRFLVEKDDNIDVVISTIDNNFNISSDSFQSNMEFLKKALAVDEIGYSRQIHSTIVNRWDGEIKEGDALVCENKNTAIGVFTADCVPILIYSKNKNVIAAVHSGWRGTFENILKKTIDKIYSCYGEIELNAVIGPHIKKCCYEVSEELIDKFKSIDYLKDRNINNGRNLDLTAIIKIQLENLNVKTIKDLSMCTYCSESIKFHSYRKEKENSGRIFSTIVIR</sequence>
<accession>W6RWP1</accession>
<evidence type="ECO:0000256" key="5">
    <source>
        <dbReference type="ARBA" id="ARBA00022723"/>
    </source>
</evidence>
<evidence type="ECO:0000256" key="10">
    <source>
        <dbReference type="ARBA" id="ARBA00049893"/>
    </source>
</evidence>
<proteinExistence type="inferred from homology"/>
<dbReference type="HOGENOM" id="CLU_065784_0_2_9"/>
<dbReference type="STRING" id="1216932.CM240_1943"/>
<dbReference type="OrthoDB" id="4279at2"/>
<dbReference type="NCBIfam" id="TIGR00726">
    <property type="entry name" value="peptidoglycan editing factor PgeF"/>
    <property type="match status" value="1"/>
</dbReference>
<evidence type="ECO:0000256" key="2">
    <source>
        <dbReference type="ARBA" id="ARBA00003215"/>
    </source>
</evidence>
<gene>
    <name evidence="12" type="ORF">CM240_1943</name>
</gene>
<dbReference type="PATRIC" id="fig|1216932.3.peg.1942"/>
<evidence type="ECO:0000256" key="4">
    <source>
        <dbReference type="ARBA" id="ARBA00022679"/>
    </source>
</evidence>
<comment type="catalytic activity">
    <reaction evidence="8">
        <text>adenosine + H2O + H(+) = inosine + NH4(+)</text>
        <dbReference type="Rhea" id="RHEA:24408"/>
        <dbReference type="ChEBI" id="CHEBI:15377"/>
        <dbReference type="ChEBI" id="CHEBI:15378"/>
        <dbReference type="ChEBI" id="CHEBI:16335"/>
        <dbReference type="ChEBI" id="CHEBI:17596"/>
        <dbReference type="ChEBI" id="CHEBI:28938"/>
        <dbReference type="EC" id="3.5.4.4"/>
    </reaction>
    <physiologicalReaction direction="left-to-right" evidence="8">
        <dbReference type="Rhea" id="RHEA:24409"/>
    </physiologicalReaction>
</comment>
<dbReference type="KEGG" id="clt:CM240_1943"/>
<dbReference type="PANTHER" id="PTHR30616">
    <property type="entry name" value="UNCHARACTERIZED PROTEIN YFIH"/>
    <property type="match status" value="1"/>
</dbReference>
<dbReference type="GO" id="GO:0017061">
    <property type="term" value="F:S-methyl-5-thioadenosine phosphorylase activity"/>
    <property type="evidence" value="ECO:0007669"/>
    <property type="project" value="UniProtKB-EC"/>
</dbReference>
<evidence type="ECO:0000256" key="9">
    <source>
        <dbReference type="ARBA" id="ARBA00048968"/>
    </source>
</evidence>
<comment type="function">
    <text evidence="2">Purine nucleoside enzyme that catalyzes the phosphorolysis of adenosine and inosine nucleosides, yielding D-ribose 1-phosphate and the respective free bases, adenine and hypoxanthine. Also catalyzes the phosphorolysis of S-methyl-5'-thioadenosine into adenine and S-methyl-5-thio-alpha-D-ribose 1-phosphate. Also has adenosine deaminase activity.</text>
</comment>
<evidence type="ECO:0000313" key="12">
    <source>
        <dbReference type="EMBL" id="CDM69101.1"/>
    </source>
</evidence>
<dbReference type="GO" id="GO:0016787">
    <property type="term" value="F:hydrolase activity"/>
    <property type="evidence" value="ECO:0007669"/>
    <property type="project" value="UniProtKB-KW"/>
</dbReference>